<proteinExistence type="predicted"/>
<dbReference type="RefSeq" id="WP_240637235.1">
    <property type="nucleotide sequence ID" value="NZ_BJXL01000096.1"/>
</dbReference>
<dbReference type="EMBL" id="BJXL01000096">
    <property type="protein sequence ID" value="GEM84385.1"/>
    <property type="molecule type" value="Genomic_DNA"/>
</dbReference>
<dbReference type="GO" id="GO:0009446">
    <property type="term" value="P:putrescine biosynthetic process"/>
    <property type="evidence" value="ECO:0007669"/>
    <property type="project" value="InterPro"/>
</dbReference>
<evidence type="ECO:0000313" key="2">
    <source>
        <dbReference type="EMBL" id="GEM84385.1"/>
    </source>
</evidence>
<evidence type="ECO:0000313" key="3">
    <source>
        <dbReference type="Proteomes" id="UP000321197"/>
    </source>
</evidence>
<dbReference type="PANTHER" id="PTHR31377">
    <property type="entry name" value="AGMATINE DEIMINASE-RELATED"/>
    <property type="match status" value="1"/>
</dbReference>
<dbReference type="SUPFAM" id="SSF55909">
    <property type="entry name" value="Pentein"/>
    <property type="match status" value="1"/>
</dbReference>
<evidence type="ECO:0000256" key="1">
    <source>
        <dbReference type="ARBA" id="ARBA00022801"/>
    </source>
</evidence>
<reference evidence="2 3" key="1">
    <citation type="submission" date="2019-07" db="EMBL/GenBank/DDBJ databases">
        <title>Whole genome shotgun sequence of Meiothermus hypogaeus NBRC 106114.</title>
        <authorList>
            <person name="Hosoyama A."/>
            <person name="Uohara A."/>
            <person name="Ohji S."/>
            <person name="Ichikawa N."/>
        </authorList>
    </citation>
    <scope>NUCLEOTIDE SEQUENCE [LARGE SCALE GENOMIC DNA]</scope>
    <source>
        <strain evidence="2 3">NBRC 106114</strain>
    </source>
</reference>
<sequence>MEKTLTPRHLGFAMPAEWAPHAATWTAWPYDDEKWLGYLEPVRQEFAAFVNTLARFEPVHLVVNDQESEQDAKARLSGPIHFRRIPHDDCWLRDSGAIFVTRSSQEKAAPASELAAVNWEFNGWGGKYPAEQDNQMPLHMAGILGLRLFHAGIVMEGGSLEVNGEGVGLTTRQCLLSPERNPGLDEEALEGYLNEYLGINHVVWLGHGLEGDHTDGHIDTLTRFTAPRTIVTSVSSDPDDPNHRPLQENLEILQSLGGFRVVELPLPQNPIWLDDQTRLPLTYANFYIANGAVLVPIYSDPHDEQALQILRPLFPGREVIGLKSRYLITGGGSFHCVTQQQPEGRLWNG</sequence>
<dbReference type="Proteomes" id="UP000321197">
    <property type="component" value="Unassembled WGS sequence"/>
</dbReference>
<protein>
    <recommendedName>
        <fullName evidence="4">Agmatine deiminase</fullName>
    </recommendedName>
</protein>
<name>A0A511R4A0_9DEIN</name>
<dbReference type="GO" id="GO:0004668">
    <property type="term" value="F:protein-arginine deiminase activity"/>
    <property type="evidence" value="ECO:0007669"/>
    <property type="project" value="InterPro"/>
</dbReference>
<dbReference type="GO" id="GO:0047632">
    <property type="term" value="F:agmatine deiminase activity"/>
    <property type="evidence" value="ECO:0007669"/>
    <property type="project" value="TreeGrafter"/>
</dbReference>
<dbReference type="PANTHER" id="PTHR31377:SF0">
    <property type="entry name" value="AGMATINE DEIMINASE-RELATED"/>
    <property type="match status" value="1"/>
</dbReference>
<dbReference type="Pfam" id="PF04371">
    <property type="entry name" value="PAD_porph"/>
    <property type="match status" value="1"/>
</dbReference>
<keyword evidence="1" id="KW-0378">Hydrolase</keyword>
<dbReference type="InterPro" id="IPR007466">
    <property type="entry name" value="Peptidyl-Arg-deiminase_porph"/>
</dbReference>
<accession>A0A511R4A0</accession>
<gene>
    <name evidence="2" type="ORF">MHY01S_25510</name>
</gene>
<dbReference type="AlphaFoldDB" id="A0A511R4A0"/>
<evidence type="ECO:0008006" key="4">
    <source>
        <dbReference type="Google" id="ProtNLM"/>
    </source>
</evidence>
<comment type="caution">
    <text evidence="2">The sequence shown here is derived from an EMBL/GenBank/DDBJ whole genome shotgun (WGS) entry which is preliminary data.</text>
</comment>
<dbReference type="Gene3D" id="3.75.10.10">
    <property type="entry name" value="L-arginine/glycine Amidinotransferase, Chain A"/>
    <property type="match status" value="1"/>
</dbReference>
<organism evidence="2 3">
    <name type="scientific">Meiothermus hypogaeus NBRC 106114</name>
    <dbReference type="NCBI Taxonomy" id="1227553"/>
    <lineage>
        <taxon>Bacteria</taxon>
        <taxon>Thermotogati</taxon>
        <taxon>Deinococcota</taxon>
        <taxon>Deinococci</taxon>
        <taxon>Thermales</taxon>
        <taxon>Thermaceae</taxon>
        <taxon>Meiothermus</taxon>
    </lineage>
</organism>